<gene>
    <name evidence="4" type="ORF">CR164_03355</name>
</gene>
<evidence type="ECO:0000259" key="2">
    <source>
        <dbReference type="Pfam" id="PF00483"/>
    </source>
</evidence>
<dbReference type="GO" id="GO:0009298">
    <property type="term" value="P:GDP-mannose biosynthetic process"/>
    <property type="evidence" value="ECO:0007669"/>
    <property type="project" value="TreeGrafter"/>
</dbReference>
<dbReference type="SUPFAM" id="SSF159283">
    <property type="entry name" value="Guanosine diphospho-D-mannose pyrophosphorylase/mannose-6-phosphate isomerase linker domain"/>
    <property type="match status" value="1"/>
</dbReference>
<name>A0A317T8C9_9CHLB</name>
<dbReference type="EMBL" id="PDNZ01000002">
    <property type="protein sequence ID" value="PWW82788.1"/>
    <property type="molecule type" value="Genomic_DNA"/>
</dbReference>
<accession>A0A317T8C9</accession>
<keyword evidence="1" id="KW-1133">Transmembrane helix</keyword>
<keyword evidence="1" id="KW-0812">Transmembrane</keyword>
<dbReference type="RefSeq" id="WP_110022506.1">
    <property type="nucleotide sequence ID" value="NZ_PDNZ01000002.1"/>
</dbReference>
<evidence type="ECO:0000259" key="3">
    <source>
        <dbReference type="Pfam" id="PF22640"/>
    </source>
</evidence>
<dbReference type="Gene3D" id="3.90.550.10">
    <property type="entry name" value="Spore Coat Polysaccharide Biosynthesis Protein SpsA, Chain A"/>
    <property type="match status" value="1"/>
</dbReference>
<dbReference type="CDD" id="cd02509">
    <property type="entry name" value="GDP-M1P_Guanylyltransferase"/>
    <property type="match status" value="1"/>
</dbReference>
<sequence length="371" mass="41311">MQFPVEHLYAVVMAGGAGGLMLWPYSRKKIPKQFVDVFGSGTMIESAITCVSGLVLPENIYVVTNVQGEMMMRRSLPWFPSENILVEPVARDTAPCIALATAYISKKDPEAVMITVPSDLLVLDKRLFGEILNTGVAVAQDRKSIVTIGVTPDHPEPEYGYIQIDKLQAAEDSLQESTVPMFTVRAFAEKPDIKTAQEFIDSGDFYWNSGVLIWHIDAIRREFERSMPDLYKDLQSIYDVIGTERERAVIEDVYSWLHPVSIAYGVMENAESVCMLAGKFGWTDLGCWDDVLKIDGKDAGASEEADFNMVQVDTANNFVKKSGKKAVAIVGLEDIIVIDTEDALLICRKGHSQDVKKVVDILRREGLEDYL</sequence>
<protein>
    <submittedName>
        <fullName evidence="4">Mannose-1-phosphate guanyltransferase</fullName>
    </submittedName>
</protein>
<comment type="caution">
    <text evidence="4">The sequence shown here is derived from an EMBL/GenBank/DDBJ whole genome shotgun (WGS) entry which is preliminary data.</text>
</comment>
<dbReference type="InterPro" id="IPR051161">
    <property type="entry name" value="Mannose-6P_isomerase_type2"/>
</dbReference>
<keyword evidence="1" id="KW-0472">Membrane</keyword>
<dbReference type="InterPro" id="IPR049577">
    <property type="entry name" value="GMPP_N"/>
</dbReference>
<reference evidence="5" key="1">
    <citation type="submission" date="2017-10" db="EMBL/GenBank/DDBJ databases">
        <authorList>
            <person name="Gaisin V.A."/>
            <person name="Rysina M.S."/>
            <person name="Grouzdev D.S."/>
        </authorList>
    </citation>
    <scope>NUCLEOTIDE SEQUENCE [LARGE SCALE GENOMIC DNA]</scope>
    <source>
        <strain evidence="5">V1</strain>
    </source>
</reference>
<dbReference type="AlphaFoldDB" id="A0A317T8C9"/>
<dbReference type="Proteomes" id="UP000246278">
    <property type="component" value="Unassembled WGS sequence"/>
</dbReference>
<dbReference type="Pfam" id="PF22640">
    <property type="entry name" value="ManC_GMP_beta-helix"/>
    <property type="match status" value="1"/>
</dbReference>
<dbReference type="InterPro" id="IPR005835">
    <property type="entry name" value="NTP_transferase_dom"/>
</dbReference>
<proteinExistence type="predicted"/>
<feature type="domain" description="MannoseP isomerase/GMP-like beta-helix" evidence="3">
    <location>
        <begin position="308"/>
        <end position="361"/>
    </location>
</feature>
<feature type="transmembrane region" description="Helical" evidence="1">
    <location>
        <begin position="6"/>
        <end position="25"/>
    </location>
</feature>
<keyword evidence="4" id="KW-0808">Transferase</keyword>
<feature type="domain" description="Nucleotidyl transferase" evidence="2">
    <location>
        <begin position="10"/>
        <end position="295"/>
    </location>
</feature>
<organism evidence="4 5">
    <name type="scientific">Prosthecochloris marina</name>
    <dbReference type="NCBI Taxonomy" id="2017681"/>
    <lineage>
        <taxon>Bacteria</taxon>
        <taxon>Pseudomonadati</taxon>
        <taxon>Chlorobiota</taxon>
        <taxon>Chlorobiia</taxon>
        <taxon>Chlorobiales</taxon>
        <taxon>Chlorobiaceae</taxon>
        <taxon>Prosthecochloris</taxon>
    </lineage>
</organism>
<evidence type="ECO:0000313" key="5">
    <source>
        <dbReference type="Proteomes" id="UP000246278"/>
    </source>
</evidence>
<keyword evidence="5" id="KW-1185">Reference proteome</keyword>
<dbReference type="OrthoDB" id="9806359at2"/>
<evidence type="ECO:0000313" key="4">
    <source>
        <dbReference type="EMBL" id="PWW82788.1"/>
    </source>
</evidence>
<dbReference type="SUPFAM" id="SSF53448">
    <property type="entry name" value="Nucleotide-diphospho-sugar transferases"/>
    <property type="match status" value="1"/>
</dbReference>
<dbReference type="InterPro" id="IPR054566">
    <property type="entry name" value="ManC/GMP-like_b-helix"/>
</dbReference>
<dbReference type="PANTHER" id="PTHR46390">
    <property type="entry name" value="MANNOSE-1-PHOSPHATE GUANYLYLTRANSFERASE"/>
    <property type="match status" value="1"/>
</dbReference>
<evidence type="ECO:0000256" key="1">
    <source>
        <dbReference type="SAM" id="Phobius"/>
    </source>
</evidence>
<dbReference type="GO" id="GO:0004475">
    <property type="term" value="F:mannose-1-phosphate guanylyltransferase (GTP) activity"/>
    <property type="evidence" value="ECO:0007669"/>
    <property type="project" value="InterPro"/>
</dbReference>
<dbReference type="PANTHER" id="PTHR46390:SF1">
    <property type="entry name" value="MANNOSE-1-PHOSPHATE GUANYLYLTRANSFERASE"/>
    <property type="match status" value="1"/>
</dbReference>
<dbReference type="Pfam" id="PF00483">
    <property type="entry name" value="NTP_transferase"/>
    <property type="match status" value="1"/>
</dbReference>
<dbReference type="InterPro" id="IPR029044">
    <property type="entry name" value="Nucleotide-diphossugar_trans"/>
</dbReference>